<evidence type="ECO:0000313" key="1">
    <source>
        <dbReference type="EMBL" id="QHU14423.1"/>
    </source>
</evidence>
<dbReference type="EMBL" id="MN740840">
    <property type="protein sequence ID" value="QHU14423.1"/>
    <property type="molecule type" value="Genomic_DNA"/>
</dbReference>
<dbReference type="AlphaFoldDB" id="A0A6C0KAJ8"/>
<reference evidence="1" key="1">
    <citation type="journal article" date="2020" name="Nature">
        <title>Giant virus diversity and host interactions through global metagenomics.</title>
        <authorList>
            <person name="Schulz F."/>
            <person name="Roux S."/>
            <person name="Paez-Espino D."/>
            <person name="Jungbluth S."/>
            <person name="Walsh D.A."/>
            <person name="Denef V.J."/>
            <person name="McMahon K.D."/>
            <person name="Konstantinidis K.T."/>
            <person name="Eloe-Fadrosh E.A."/>
            <person name="Kyrpides N.C."/>
            <person name="Woyke T."/>
        </authorList>
    </citation>
    <scope>NUCLEOTIDE SEQUENCE</scope>
    <source>
        <strain evidence="1">GVMAG-S-1102113-118</strain>
    </source>
</reference>
<name>A0A6C0KAJ8_9ZZZZ</name>
<proteinExistence type="predicted"/>
<sequence length="90" mass="10597">MTHTQQRLREVNYQTASAELWGMIKPMVKLSDKRSDKFRSSMGMARTFISQNRHLGKFTRQRGALREFQSRWEANPERALQQLTQLVSNV</sequence>
<organism evidence="1">
    <name type="scientific">viral metagenome</name>
    <dbReference type="NCBI Taxonomy" id="1070528"/>
    <lineage>
        <taxon>unclassified sequences</taxon>
        <taxon>metagenomes</taxon>
        <taxon>organismal metagenomes</taxon>
    </lineage>
</organism>
<protein>
    <submittedName>
        <fullName evidence="1">Uncharacterized protein</fullName>
    </submittedName>
</protein>
<accession>A0A6C0KAJ8</accession>